<reference evidence="1" key="1">
    <citation type="journal article" date="2014" name="Front. Microbiol.">
        <title>High frequency of phylogenetically diverse reductive dehalogenase-homologous genes in deep subseafloor sedimentary metagenomes.</title>
        <authorList>
            <person name="Kawai M."/>
            <person name="Futagami T."/>
            <person name="Toyoda A."/>
            <person name="Takaki Y."/>
            <person name="Nishi S."/>
            <person name="Hori S."/>
            <person name="Arai W."/>
            <person name="Tsubouchi T."/>
            <person name="Morono Y."/>
            <person name="Uchiyama I."/>
            <person name="Ito T."/>
            <person name="Fujiyama A."/>
            <person name="Inagaki F."/>
            <person name="Takami H."/>
        </authorList>
    </citation>
    <scope>NUCLEOTIDE SEQUENCE</scope>
    <source>
        <strain evidence="1">Expedition CK06-06</strain>
    </source>
</reference>
<sequence length="174" mass="19560">MNGFLLNPAVAGSDGYTTFNLTAREQWVGFENAPRTHAFSIQTRILKKSFILKGTPVKRRSFKPSTKGRVGVGGYIFNDRNGLVNRTGIQLTYAYHIWLKETQLSFGLSGSAFQFRVNDEELTFFDQREPLLSGGLRKVIYVPDANFGMYLLHNKYSAGFSVAQLFQSAIKFGN</sequence>
<dbReference type="EMBL" id="BARW01002458">
    <property type="protein sequence ID" value="GAI71448.1"/>
    <property type="molecule type" value="Genomic_DNA"/>
</dbReference>
<dbReference type="InterPro" id="IPR019861">
    <property type="entry name" value="PorP/SprF_Bacteroidetes"/>
</dbReference>
<comment type="caution">
    <text evidence="1">The sequence shown here is derived from an EMBL/GenBank/DDBJ whole genome shotgun (WGS) entry which is preliminary data.</text>
</comment>
<name>X1QT78_9ZZZZ</name>
<evidence type="ECO:0000313" key="1">
    <source>
        <dbReference type="EMBL" id="GAI71448.1"/>
    </source>
</evidence>
<feature type="non-terminal residue" evidence="1">
    <location>
        <position position="174"/>
    </location>
</feature>
<gene>
    <name evidence="1" type="ORF">S12H4_06835</name>
</gene>
<accession>X1QT78</accession>
<dbReference type="NCBIfam" id="TIGR03519">
    <property type="entry name" value="T9SS_PorP_fam"/>
    <property type="match status" value="1"/>
</dbReference>
<protein>
    <submittedName>
        <fullName evidence="1">Uncharacterized protein</fullName>
    </submittedName>
</protein>
<proteinExistence type="predicted"/>
<dbReference type="AlphaFoldDB" id="X1QT78"/>
<organism evidence="1">
    <name type="scientific">marine sediment metagenome</name>
    <dbReference type="NCBI Taxonomy" id="412755"/>
    <lineage>
        <taxon>unclassified sequences</taxon>
        <taxon>metagenomes</taxon>
        <taxon>ecological metagenomes</taxon>
    </lineage>
</organism>
<dbReference type="Pfam" id="PF11751">
    <property type="entry name" value="PorP_SprF"/>
    <property type="match status" value="1"/>
</dbReference>